<dbReference type="EMBL" id="JAFREL020000003">
    <property type="protein sequence ID" value="MEO1771462.1"/>
    <property type="molecule type" value="Genomic_DNA"/>
</dbReference>
<dbReference type="PANTHER" id="PTHR36111:SF2">
    <property type="entry name" value="INNER MEMBRANE PROTEIN"/>
    <property type="match status" value="1"/>
</dbReference>
<feature type="transmembrane region" description="Helical" evidence="1">
    <location>
        <begin position="214"/>
        <end position="231"/>
    </location>
</feature>
<keyword evidence="3" id="KW-1185">Reference proteome</keyword>
<dbReference type="PANTHER" id="PTHR36111">
    <property type="entry name" value="INNER MEMBRANE PROTEIN-RELATED"/>
    <property type="match status" value="1"/>
</dbReference>
<name>A0ABV0EUK1_9ENTE</name>
<dbReference type="Pfam" id="PF04474">
    <property type="entry name" value="DUF554"/>
    <property type="match status" value="1"/>
</dbReference>
<organism evidence="2 3">
    <name type="scientific">Candidatus Enterococcus ferrettii</name>
    <dbReference type="NCBI Taxonomy" id="2815324"/>
    <lineage>
        <taxon>Bacteria</taxon>
        <taxon>Bacillati</taxon>
        <taxon>Bacillota</taxon>
        <taxon>Bacilli</taxon>
        <taxon>Lactobacillales</taxon>
        <taxon>Enterococcaceae</taxon>
        <taxon>Enterococcus</taxon>
    </lineage>
</organism>
<keyword evidence="1" id="KW-1133">Transmembrane helix</keyword>
<dbReference type="Proteomes" id="UP000664357">
    <property type="component" value="Unassembled WGS sequence"/>
</dbReference>
<dbReference type="InterPro" id="IPR007563">
    <property type="entry name" value="DUF554"/>
</dbReference>
<dbReference type="RefSeq" id="WP_207702719.1">
    <property type="nucleotide sequence ID" value="NZ_JAFREL020000003.1"/>
</dbReference>
<feature type="transmembrane region" description="Helical" evidence="1">
    <location>
        <begin position="37"/>
        <end position="68"/>
    </location>
</feature>
<reference evidence="2 3" key="1">
    <citation type="submission" date="2024-02" db="EMBL/GenBank/DDBJ databases">
        <title>The Genome Sequence of Enterococcus sp. DIV0159.</title>
        <authorList>
            <person name="Earl A."/>
            <person name="Manson A."/>
            <person name="Gilmore M."/>
            <person name="Sanders J."/>
            <person name="Shea T."/>
            <person name="Howe W."/>
            <person name="Livny J."/>
            <person name="Cuomo C."/>
            <person name="Neafsey D."/>
            <person name="Birren B."/>
        </authorList>
    </citation>
    <scope>NUCLEOTIDE SEQUENCE [LARGE SCALE GENOMIC DNA]</scope>
    <source>
        <strain evidence="2 3">665A</strain>
    </source>
</reference>
<evidence type="ECO:0008006" key="4">
    <source>
        <dbReference type="Google" id="ProtNLM"/>
    </source>
</evidence>
<keyword evidence="1" id="KW-0812">Transmembrane</keyword>
<keyword evidence="1" id="KW-0472">Membrane</keyword>
<sequence length="232" mass="24882">MFIGSIVNALSVMLGSILGAFLRNITEQTKETMTHGLSLAVIAISIQMAIQTASFILVIICICLGGMLGEFFKIEDRMNQFGLLLQKRFANGNGNFAEGFVTASLVYVVGSMGIIGAIESGITGSNHTLFMKAIMDGFISIVLTASLGIGVFFSAFAVLIYQGALTLLAYLIAEGLPNQLLDPLMNEISAVGGIIILGIGLNMLKLTTIRTSNFLPSMIVLILIMSIKYYFF</sequence>
<feature type="transmembrane region" description="Helical" evidence="1">
    <location>
        <begin position="99"/>
        <end position="118"/>
    </location>
</feature>
<evidence type="ECO:0000313" key="3">
    <source>
        <dbReference type="Proteomes" id="UP000664357"/>
    </source>
</evidence>
<proteinExistence type="predicted"/>
<comment type="caution">
    <text evidence="2">The sequence shown here is derived from an EMBL/GenBank/DDBJ whole genome shotgun (WGS) entry which is preliminary data.</text>
</comment>
<feature type="transmembrane region" description="Helical" evidence="1">
    <location>
        <begin position="139"/>
        <end position="172"/>
    </location>
</feature>
<feature type="transmembrane region" description="Helical" evidence="1">
    <location>
        <begin position="184"/>
        <end position="202"/>
    </location>
</feature>
<accession>A0ABV0EUK1</accession>
<protein>
    <recommendedName>
        <fullName evidence="4">DUF554 domain-containing protein</fullName>
    </recommendedName>
</protein>
<feature type="transmembrane region" description="Helical" evidence="1">
    <location>
        <begin position="6"/>
        <end position="25"/>
    </location>
</feature>
<evidence type="ECO:0000256" key="1">
    <source>
        <dbReference type="SAM" id="Phobius"/>
    </source>
</evidence>
<gene>
    <name evidence="2" type="ORF">JZO67_003443</name>
</gene>
<evidence type="ECO:0000313" key="2">
    <source>
        <dbReference type="EMBL" id="MEO1771462.1"/>
    </source>
</evidence>